<dbReference type="EMBL" id="JAADJZ010000017">
    <property type="protein sequence ID" value="KAF2869034.1"/>
    <property type="molecule type" value="Genomic_DNA"/>
</dbReference>
<organism evidence="6 7">
    <name type="scientific">Massariosphaeria phaeospora</name>
    <dbReference type="NCBI Taxonomy" id="100035"/>
    <lineage>
        <taxon>Eukaryota</taxon>
        <taxon>Fungi</taxon>
        <taxon>Dikarya</taxon>
        <taxon>Ascomycota</taxon>
        <taxon>Pezizomycotina</taxon>
        <taxon>Dothideomycetes</taxon>
        <taxon>Pleosporomycetidae</taxon>
        <taxon>Pleosporales</taxon>
        <taxon>Pleosporales incertae sedis</taxon>
        <taxon>Massariosphaeria</taxon>
    </lineage>
</organism>
<dbReference type="InterPro" id="IPR002110">
    <property type="entry name" value="Ankyrin_rpt"/>
</dbReference>
<dbReference type="PROSITE" id="PS50088">
    <property type="entry name" value="ANK_REPEAT"/>
    <property type="match status" value="1"/>
</dbReference>
<keyword evidence="2" id="KW-0040">ANK repeat</keyword>
<dbReference type="InterPro" id="IPR036770">
    <property type="entry name" value="Ankyrin_rpt-contain_sf"/>
</dbReference>
<accession>A0A7C8I2C7</accession>
<comment type="caution">
    <text evidence="6">The sequence shown here is derived from an EMBL/GenBank/DDBJ whole genome shotgun (WGS) entry which is preliminary data.</text>
</comment>
<dbReference type="InterPro" id="IPR027417">
    <property type="entry name" value="P-loop_NTPase"/>
</dbReference>
<evidence type="ECO:0000256" key="1">
    <source>
        <dbReference type="ARBA" id="ARBA00022737"/>
    </source>
</evidence>
<reference evidence="6 7" key="1">
    <citation type="submission" date="2020-01" db="EMBL/GenBank/DDBJ databases">
        <authorList>
            <consortium name="DOE Joint Genome Institute"/>
            <person name="Haridas S."/>
            <person name="Albert R."/>
            <person name="Binder M."/>
            <person name="Bloem J."/>
            <person name="Labutti K."/>
            <person name="Salamov A."/>
            <person name="Andreopoulos B."/>
            <person name="Baker S.E."/>
            <person name="Barry K."/>
            <person name="Bills G."/>
            <person name="Bluhm B.H."/>
            <person name="Cannon C."/>
            <person name="Castanera R."/>
            <person name="Culley D.E."/>
            <person name="Daum C."/>
            <person name="Ezra D."/>
            <person name="Gonzalez J.B."/>
            <person name="Henrissat B."/>
            <person name="Kuo A."/>
            <person name="Liang C."/>
            <person name="Lipzen A."/>
            <person name="Lutzoni F."/>
            <person name="Magnuson J."/>
            <person name="Mondo S."/>
            <person name="Nolan M."/>
            <person name="Ohm R."/>
            <person name="Pangilinan J."/>
            <person name="Park H.-J.H."/>
            <person name="Ramirez L."/>
            <person name="Alfaro M."/>
            <person name="Sun H."/>
            <person name="Tritt A."/>
            <person name="Yoshinaga Y."/>
            <person name="Zwiers L.-H.L."/>
            <person name="Turgeon B.G."/>
            <person name="Goodwin S.B."/>
            <person name="Spatafora J.W."/>
            <person name="Crous P.W."/>
            <person name="Grigoriev I.V."/>
        </authorList>
    </citation>
    <scope>NUCLEOTIDE SEQUENCE [LARGE SCALE GENOMIC DNA]</scope>
    <source>
        <strain evidence="6 7">CBS 611.86</strain>
    </source>
</reference>
<feature type="repeat" description="ANK" evidence="2">
    <location>
        <begin position="797"/>
        <end position="829"/>
    </location>
</feature>
<dbReference type="PANTHER" id="PTHR10039">
    <property type="entry name" value="AMELOGENIN"/>
    <property type="match status" value="1"/>
</dbReference>
<keyword evidence="1" id="KW-0677">Repeat</keyword>
<feature type="region of interest" description="Disordered" evidence="3">
    <location>
        <begin position="981"/>
        <end position="1028"/>
    </location>
</feature>
<evidence type="ECO:0000313" key="7">
    <source>
        <dbReference type="Proteomes" id="UP000481861"/>
    </source>
</evidence>
<evidence type="ECO:0000256" key="2">
    <source>
        <dbReference type="PROSITE-ProRule" id="PRU00023"/>
    </source>
</evidence>
<dbReference type="Pfam" id="PF24883">
    <property type="entry name" value="NPHP3_N"/>
    <property type="match status" value="1"/>
</dbReference>
<sequence>MADPLTAIGLAGNIVQFVAFCGTLLSKTQELYKSADGALVEYLELEAITTHLDRLTVGMMRAGPQARSEPERQLEDLCRQCRTTAQELLQAVNKLKVDGKSKKWKSFRQALNTIWSSDRIHSISSRLDALRGQIDTTLIVLLRDQNAREHRENALQVEKLSTSISKLGVSTKQWQKDLLETMKHQNWQPQISSDISAFSTQLSSAAETDRKQRATSNIMHLLNFYERADRYERIKEAHAKTFNWLYRGQSTTGTTSERIYRHSFSDWLEKERSIYWVTGKPGSGKSTLMKFMDNDPRTVRHLQRWTNGTELIRAGWFFWNSGTAMQMSRNGLMQALLYQCLEQHSELLPQVFPRRWKNHELFGTDLHPLTWPELTDAFKKLIEYDNSKYRFFIIIDGLDEFDGDIAELIHWIKQTAACPNVKICVASRPWLAFEEAFDNQPNLKLEYLTLGDIELYASENLMENAMFATWHQGNPDDAFQIIQTITEKASGVFLWVYLVVSSLLVGLRDGDRPAELQKRVDQLPSELDLLFKKILDKLEPQHFEQASQLIQIIDAAHEPLSLLELYFAEEGFNVALTVHQQPLTTDEILAKVEIMRRRLLSRCKGLLEPRSIQLQLRIQAQQLEHNKEGGEVSYLHRTVKDFLHSQDIWDYVCSGTDDSFDPNRSLCGLYVLRLKTIPQGDDTIRRLWRLMPPCMKYVKALEQSSGETPLLVIEELDRIGSWITNGPQEIILPSLATSATSNSTPEKHWTQFEPVTVGDAVIRKYCQSIFDYALTCKLYLYVDWSLSRETPITYDLGGRSLLISAIDGKDLDLLRVLLEHGADPNRPELFKPSRTPWSCLLMRPEWDRLWNSEVWLQIAKTSPVRGRDASKYSDLLDKVAQIVTLLLSYGADPWIEIPARFRDCDHCRQSTSRARAYTADDLVRQIFSEWSTERTNQIIGLLEEKRAGSAGALLSNMPKEFLCPECQLRMDSAVRLQPPTLQVPVSKDAGSGWRSSPSPSPTRSAKSASSKRHRLSRSVKDFFSSSNS</sequence>
<evidence type="ECO:0000256" key="3">
    <source>
        <dbReference type="SAM" id="MobiDB-lite"/>
    </source>
</evidence>
<dbReference type="InterPro" id="IPR056693">
    <property type="entry name" value="DUF7791"/>
</dbReference>
<keyword evidence="7" id="KW-1185">Reference proteome</keyword>
<dbReference type="AlphaFoldDB" id="A0A7C8I2C7"/>
<dbReference type="Gene3D" id="1.25.40.20">
    <property type="entry name" value="Ankyrin repeat-containing domain"/>
    <property type="match status" value="1"/>
</dbReference>
<evidence type="ECO:0000259" key="4">
    <source>
        <dbReference type="Pfam" id="PF24883"/>
    </source>
</evidence>
<feature type="compositionally biased region" description="Low complexity" evidence="3">
    <location>
        <begin position="994"/>
        <end position="1008"/>
    </location>
</feature>
<evidence type="ECO:0000259" key="5">
    <source>
        <dbReference type="Pfam" id="PF25053"/>
    </source>
</evidence>
<proteinExistence type="predicted"/>
<name>A0A7C8I2C7_9PLEO</name>
<dbReference type="PANTHER" id="PTHR10039:SF5">
    <property type="entry name" value="NACHT DOMAIN-CONTAINING PROTEIN"/>
    <property type="match status" value="1"/>
</dbReference>
<dbReference type="Pfam" id="PF25053">
    <property type="entry name" value="DUF7791"/>
    <property type="match status" value="1"/>
</dbReference>
<feature type="domain" description="DUF7791" evidence="5">
    <location>
        <begin position="538"/>
        <end position="682"/>
    </location>
</feature>
<gene>
    <name evidence="6" type="ORF">BDV95DRAFT_609281</name>
</gene>
<dbReference type="InterPro" id="IPR056884">
    <property type="entry name" value="NPHP3-like_N"/>
</dbReference>
<dbReference type="Proteomes" id="UP000481861">
    <property type="component" value="Unassembled WGS sequence"/>
</dbReference>
<dbReference type="PROSITE" id="PS50297">
    <property type="entry name" value="ANK_REP_REGION"/>
    <property type="match status" value="1"/>
</dbReference>
<dbReference type="SUPFAM" id="SSF52540">
    <property type="entry name" value="P-loop containing nucleoside triphosphate hydrolases"/>
    <property type="match status" value="1"/>
</dbReference>
<evidence type="ECO:0000313" key="6">
    <source>
        <dbReference type="EMBL" id="KAF2869034.1"/>
    </source>
</evidence>
<dbReference type="Gene3D" id="3.40.50.300">
    <property type="entry name" value="P-loop containing nucleotide triphosphate hydrolases"/>
    <property type="match status" value="1"/>
</dbReference>
<protein>
    <submittedName>
        <fullName evidence="6">Uncharacterized protein</fullName>
    </submittedName>
</protein>
<dbReference type="OrthoDB" id="443402at2759"/>
<feature type="domain" description="Nephrocystin 3-like N-terminal" evidence="4">
    <location>
        <begin position="259"/>
        <end position="428"/>
    </location>
</feature>